<feature type="binding site" evidence="6">
    <location>
        <position position="354"/>
    </location>
    <ligand>
        <name>Na(+)</name>
        <dbReference type="ChEBI" id="CHEBI:29101"/>
        <label>1</label>
    </ligand>
</feature>
<dbReference type="GO" id="GO:0005332">
    <property type="term" value="F:gamma-aminobutyric acid:sodium:chloride symporter activity"/>
    <property type="evidence" value="ECO:0007669"/>
    <property type="project" value="TreeGrafter"/>
</dbReference>
<keyword evidence="7" id="KW-1015">Disulfide bond</keyword>
<feature type="binding site" evidence="6">
    <location>
        <position position="285"/>
    </location>
    <ligand>
        <name>Na(+)</name>
        <dbReference type="ChEBI" id="CHEBI:29101"/>
        <label>1</label>
    </ligand>
</feature>
<dbReference type="GeneID" id="107385168"/>
<reference evidence="9" key="3">
    <citation type="submission" date="2025-09" db="UniProtKB">
        <authorList>
            <consortium name="Ensembl"/>
        </authorList>
    </citation>
    <scope>IDENTIFICATION</scope>
</reference>
<feature type="transmembrane region" description="Helical" evidence="8">
    <location>
        <begin position="31"/>
        <end position="51"/>
    </location>
</feature>
<organism evidence="9 10">
    <name type="scientific">Nothobranchius furzeri</name>
    <name type="common">Turquoise killifish</name>
    <dbReference type="NCBI Taxonomy" id="105023"/>
    <lineage>
        <taxon>Eukaryota</taxon>
        <taxon>Metazoa</taxon>
        <taxon>Chordata</taxon>
        <taxon>Craniata</taxon>
        <taxon>Vertebrata</taxon>
        <taxon>Euteleostomi</taxon>
        <taxon>Actinopterygii</taxon>
        <taxon>Neopterygii</taxon>
        <taxon>Teleostei</taxon>
        <taxon>Neoteleostei</taxon>
        <taxon>Acanthomorphata</taxon>
        <taxon>Ovalentaria</taxon>
        <taxon>Atherinomorphae</taxon>
        <taxon>Cyprinodontiformes</taxon>
        <taxon>Nothobranchiidae</taxon>
        <taxon>Nothobranchius</taxon>
    </lineage>
</organism>
<evidence type="ECO:0000256" key="4">
    <source>
        <dbReference type="ARBA" id="ARBA00022989"/>
    </source>
</evidence>
<keyword evidence="6" id="KW-0479">Metal-binding</keyword>
<feature type="transmembrane region" description="Helical" evidence="8">
    <location>
        <begin position="84"/>
        <end position="104"/>
    </location>
</feature>
<keyword evidence="10" id="KW-1185">Reference proteome</keyword>
<evidence type="ECO:0000313" key="10">
    <source>
        <dbReference type="Proteomes" id="UP000694548"/>
    </source>
</evidence>
<feature type="transmembrane region" description="Helical" evidence="8">
    <location>
        <begin position="497"/>
        <end position="518"/>
    </location>
</feature>
<reference evidence="9" key="1">
    <citation type="submission" date="2014-08" db="EMBL/GenBank/DDBJ databases">
        <authorList>
            <person name="Senf B."/>
            <person name="Petzold A."/>
            <person name="Downie B.R."/>
            <person name="Koch P."/>
            <person name="Platzer M."/>
        </authorList>
    </citation>
    <scope>NUCLEOTIDE SEQUENCE [LARGE SCALE GENOMIC DNA]</scope>
    <source>
        <strain evidence="9">GRZ</strain>
    </source>
</reference>
<feature type="transmembrane region" description="Helical" evidence="8">
    <location>
        <begin position="458"/>
        <end position="477"/>
    </location>
</feature>
<keyword evidence="5 8" id="KW-0472">Membrane</keyword>
<dbReference type="SUPFAM" id="SSF161070">
    <property type="entry name" value="SNF-like"/>
    <property type="match status" value="1"/>
</dbReference>
<dbReference type="GeneTree" id="ENSGT00940000163827"/>
<dbReference type="PANTHER" id="PTHR11616:SF249">
    <property type="entry name" value="SOLUTE CARRIER FAMILY 6 MEMBER 22, TANDEM DUPLICATE 2 ISOFORM X2-RELATED"/>
    <property type="match status" value="1"/>
</dbReference>
<dbReference type="PROSITE" id="PS00754">
    <property type="entry name" value="NA_NEUROTRAN_SYMP_2"/>
    <property type="match status" value="1"/>
</dbReference>
<keyword evidence="3 8" id="KW-0812">Transmembrane</keyword>
<dbReference type="PRINTS" id="PR00176">
    <property type="entry name" value="NANEUSMPORT"/>
</dbReference>
<feature type="binding site" evidence="6">
    <location>
        <position position="350"/>
    </location>
    <ligand>
        <name>Na(+)</name>
        <dbReference type="ChEBI" id="CHEBI:29101"/>
        <label>1</label>
    </ligand>
</feature>
<dbReference type="PANTHER" id="PTHR11616">
    <property type="entry name" value="SODIUM/CHLORIDE DEPENDENT TRANSPORTER"/>
    <property type="match status" value="1"/>
</dbReference>
<dbReference type="PROSITE" id="PS50267">
    <property type="entry name" value="NA_NEUROTRAN_SYMP_3"/>
    <property type="match status" value="1"/>
</dbReference>
<feature type="transmembrane region" description="Helical" evidence="8">
    <location>
        <begin position="279"/>
        <end position="305"/>
    </location>
</feature>
<feature type="transmembrane region" description="Helical" evidence="8">
    <location>
        <begin position="382"/>
        <end position="407"/>
    </location>
</feature>
<feature type="transmembrane region" description="Helical" evidence="8">
    <location>
        <begin position="197"/>
        <end position="217"/>
    </location>
</feature>
<feature type="transmembrane region" description="Helical" evidence="8">
    <location>
        <begin position="250"/>
        <end position="267"/>
    </location>
</feature>
<dbReference type="GO" id="GO:0005886">
    <property type="term" value="C:plasma membrane"/>
    <property type="evidence" value="ECO:0007669"/>
    <property type="project" value="TreeGrafter"/>
</dbReference>
<gene>
    <name evidence="9" type="primary">slc6a22.1</name>
</gene>
<comment type="subcellular location">
    <subcellularLocation>
        <location evidence="1">Membrane</location>
        <topology evidence="1">Multi-pass membrane protein</topology>
    </subcellularLocation>
</comment>
<feature type="binding site" evidence="6">
    <location>
        <position position="353"/>
    </location>
    <ligand>
        <name>Na(+)</name>
        <dbReference type="ChEBI" id="CHEBI:29101"/>
        <label>1</label>
    </ligand>
</feature>
<feature type="transmembrane region" description="Helical" evidence="8">
    <location>
        <begin position="419"/>
        <end position="437"/>
    </location>
</feature>
<feature type="transmembrane region" description="Helical" evidence="8">
    <location>
        <begin position="170"/>
        <end position="188"/>
    </location>
</feature>
<proteinExistence type="predicted"/>
<dbReference type="Proteomes" id="UP000694548">
    <property type="component" value="Chromosome sgr10"/>
</dbReference>
<evidence type="ECO:0000256" key="1">
    <source>
        <dbReference type="ARBA" id="ARBA00004141"/>
    </source>
</evidence>
<dbReference type="RefSeq" id="XP_070405501.1">
    <property type="nucleotide sequence ID" value="XM_070549400.1"/>
</dbReference>
<evidence type="ECO:0000256" key="5">
    <source>
        <dbReference type="ARBA" id="ARBA00023136"/>
    </source>
</evidence>
<dbReference type="Ensembl" id="ENSNFUT00015048935.1">
    <property type="protein sequence ID" value="ENSNFUP00015046886.1"/>
    <property type="gene ID" value="ENSNFUG00015022130.1"/>
</dbReference>
<dbReference type="InterPro" id="IPR037272">
    <property type="entry name" value="SNS_sf"/>
</dbReference>
<reference evidence="9" key="2">
    <citation type="submission" date="2025-08" db="UniProtKB">
        <authorList>
            <consortium name="Ensembl"/>
        </authorList>
    </citation>
    <scope>IDENTIFICATION</scope>
</reference>
<keyword evidence="6" id="KW-0915">Sodium</keyword>
<dbReference type="GO" id="GO:0042995">
    <property type="term" value="C:cell projection"/>
    <property type="evidence" value="ECO:0007669"/>
    <property type="project" value="TreeGrafter"/>
</dbReference>
<feature type="disulfide bond" evidence="7">
    <location>
        <begin position="116"/>
        <end position="125"/>
    </location>
</feature>
<evidence type="ECO:0000256" key="3">
    <source>
        <dbReference type="ARBA" id="ARBA00022692"/>
    </source>
</evidence>
<dbReference type="CDD" id="cd11496">
    <property type="entry name" value="SLC6sbd-TauT-like"/>
    <property type="match status" value="1"/>
</dbReference>
<evidence type="ECO:0000256" key="6">
    <source>
        <dbReference type="PIRSR" id="PIRSR600175-1"/>
    </source>
</evidence>
<name>A0A8C6VXD3_NOTFU</name>
<sequence>MCGVFPTCATKMEEVSDSGRSVSGTIPEGRGVFFIPYILFLFTCGIPLFLLETSLGQYTKQGSITCWRKICPLFEGLGYGSQVVVLYSSIYYIIILAWAFLYLFSSFSSELPWSSCRNSWNTETCVEFDKKTEYFNMTFADNATSPVREFWERRVLNIAGSIGELGSLRWELVLCLLLSWVICYFCVWKGVKSAGKVVYFTATFPYVMLAVLLVRGITLPGAMDGIKFYLYPDPSRLADPQVWMDAGTQIFYSYAICIGCLTALGSYNKYNNNCYKDCVHLCFLNSGTSFVAGFAIFSVLGFMAYEQNTDISKVAESGPGLAFIAYPRAVSMMPFPQVWAIFFFIMIILLGIDSEFVGLEALTTALSDLYPSFFHVGHRRKLLLLTISVLSFVIGLVMVTEGGLYIFQVFDYYACSGMTLLLFALLQSLCIGWVYGAERFYDNLEDMIGYRPLPLIKYCLKYVTPVICLGTFIFSVVKYTPLKFNNKIEYPWWGYALGWWFTLSSTLFVPLRMLYNLYITPGTLRQRVSVLCTPSEDLPLIRGEKKTLDLLTLTSTRSDLI</sequence>
<dbReference type="AlphaFoldDB" id="A0A8C6VXD3"/>
<dbReference type="Pfam" id="PF00209">
    <property type="entry name" value="SNF"/>
    <property type="match status" value="1"/>
</dbReference>
<evidence type="ECO:0000256" key="7">
    <source>
        <dbReference type="PIRSR" id="PIRSR600175-2"/>
    </source>
</evidence>
<dbReference type="InterPro" id="IPR000175">
    <property type="entry name" value="Na/ntran_symport"/>
</dbReference>
<evidence type="ECO:0000256" key="8">
    <source>
        <dbReference type="SAM" id="Phobius"/>
    </source>
</evidence>
<protein>
    <submittedName>
        <fullName evidence="9">Solute carrier family 6 member 13</fullName>
    </submittedName>
</protein>
<feature type="transmembrane region" description="Helical" evidence="8">
    <location>
        <begin position="338"/>
        <end position="362"/>
    </location>
</feature>
<keyword evidence="2" id="KW-0813">Transport</keyword>
<evidence type="ECO:0000256" key="2">
    <source>
        <dbReference type="ARBA" id="ARBA00022448"/>
    </source>
</evidence>
<evidence type="ECO:0000313" key="9">
    <source>
        <dbReference type="Ensembl" id="ENSNFUP00015046886.1"/>
    </source>
</evidence>
<feature type="binding site" evidence="6">
    <location>
        <position position="253"/>
    </location>
    <ligand>
        <name>Na(+)</name>
        <dbReference type="ChEBI" id="CHEBI:29101"/>
        <label>1</label>
    </ligand>
</feature>
<dbReference type="GO" id="GO:0046872">
    <property type="term" value="F:metal ion binding"/>
    <property type="evidence" value="ECO:0007669"/>
    <property type="project" value="UniProtKB-KW"/>
</dbReference>
<accession>A0A8C6VXD3</accession>
<keyword evidence="4 8" id="KW-1133">Transmembrane helix</keyword>